<dbReference type="Proteomes" id="UP001243717">
    <property type="component" value="Unassembled WGS sequence"/>
</dbReference>
<accession>A0ABU1ARZ1</accession>
<evidence type="ECO:0000313" key="2">
    <source>
        <dbReference type="EMBL" id="MDQ8196373.1"/>
    </source>
</evidence>
<comment type="caution">
    <text evidence="2">The sequence shown here is derived from an EMBL/GenBank/DDBJ whole genome shotgun (WGS) entry which is preliminary data.</text>
</comment>
<keyword evidence="1" id="KW-0472">Membrane</keyword>
<keyword evidence="3" id="KW-1185">Reference proteome</keyword>
<feature type="transmembrane region" description="Helical" evidence="1">
    <location>
        <begin position="36"/>
        <end position="52"/>
    </location>
</feature>
<gene>
    <name evidence="2" type="ORF">QEH59_18225</name>
</gene>
<dbReference type="EMBL" id="JARXIC010000073">
    <property type="protein sequence ID" value="MDQ8196373.1"/>
    <property type="molecule type" value="Genomic_DNA"/>
</dbReference>
<evidence type="ECO:0000256" key="1">
    <source>
        <dbReference type="SAM" id="Phobius"/>
    </source>
</evidence>
<sequence>MKRLTDQQLAEKLLKVRKEGYPHWKKNLFGRSRIHIFRWSLFAFLLLSLININEDVELIRFISILFGFIVGAIVKETLFVKQIGENWDFTQQITDWDKVEEIAGSGVDQDGVVNSVTAPPPLRD</sequence>
<proteinExistence type="predicted"/>
<keyword evidence="1" id="KW-0812">Transmembrane</keyword>
<reference evidence="2 3" key="1">
    <citation type="submission" date="2023-04" db="EMBL/GenBank/DDBJ databases">
        <title>A novel bacteria isolated from coastal sediment.</title>
        <authorList>
            <person name="Liu X.-J."/>
            <person name="Du Z.-J."/>
        </authorList>
    </citation>
    <scope>NUCLEOTIDE SEQUENCE [LARGE SCALE GENOMIC DNA]</scope>
    <source>
        <strain evidence="2 3">SDUM461004</strain>
    </source>
</reference>
<dbReference type="RefSeq" id="WP_308986807.1">
    <property type="nucleotide sequence ID" value="NZ_JARXIC010000073.1"/>
</dbReference>
<keyword evidence="1" id="KW-1133">Transmembrane helix</keyword>
<evidence type="ECO:0000313" key="3">
    <source>
        <dbReference type="Proteomes" id="UP001243717"/>
    </source>
</evidence>
<protein>
    <recommendedName>
        <fullName evidence="4">DUF4231 domain-containing protein</fullName>
    </recommendedName>
</protein>
<name>A0ABU1ARZ1_9BACT</name>
<feature type="transmembrane region" description="Helical" evidence="1">
    <location>
        <begin position="58"/>
        <end position="74"/>
    </location>
</feature>
<evidence type="ECO:0008006" key="4">
    <source>
        <dbReference type="Google" id="ProtNLM"/>
    </source>
</evidence>
<organism evidence="2 3">
    <name type="scientific">Thalassobacterium sedimentorum</name>
    <dbReference type="NCBI Taxonomy" id="3041258"/>
    <lineage>
        <taxon>Bacteria</taxon>
        <taxon>Pseudomonadati</taxon>
        <taxon>Verrucomicrobiota</taxon>
        <taxon>Opitutia</taxon>
        <taxon>Puniceicoccales</taxon>
        <taxon>Coraliomargaritaceae</taxon>
        <taxon>Thalassobacterium</taxon>
    </lineage>
</organism>